<evidence type="ECO:0000313" key="1">
    <source>
        <dbReference type="EMBL" id="KAL0406818.1"/>
    </source>
</evidence>
<gene>
    <name evidence="1" type="ORF">Slati_3995700</name>
</gene>
<comment type="caution">
    <text evidence="1">The sequence shown here is derived from an EMBL/GenBank/DDBJ whole genome shotgun (WGS) entry which is preliminary data.</text>
</comment>
<protein>
    <submittedName>
        <fullName evidence="1">Uncharacterized protein</fullName>
    </submittedName>
</protein>
<proteinExistence type="predicted"/>
<organism evidence="1">
    <name type="scientific">Sesamum latifolium</name>
    <dbReference type="NCBI Taxonomy" id="2727402"/>
    <lineage>
        <taxon>Eukaryota</taxon>
        <taxon>Viridiplantae</taxon>
        <taxon>Streptophyta</taxon>
        <taxon>Embryophyta</taxon>
        <taxon>Tracheophyta</taxon>
        <taxon>Spermatophyta</taxon>
        <taxon>Magnoliopsida</taxon>
        <taxon>eudicotyledons</taxon>
        <taxon>Gunneridae</taxon>
        <taxon>Pentapetalae</taxon>
        <taxon>asterids</taxon>
        <taxon>lamiids</taxon>
        <taxon>Lamiales</taxon>
        <taxon>Pedaliaceae</taxon>
        <taxon>Sesamum</taxon>
    </lineage>
</organism>
<accession>A0AAW2TRC6</accession>
<name>A0AAW2TRC6_9LAMI</name>
<reference evidence="1" key="1">
    <citation type="submission" date="2020-06" db="EMBL/GenBank/DDBJ databases">
        <authorList>
            <person name="Li T."/>
            <person name="Hu X."/>
            <person name="Zhang T."/>
            <person name="Song X."/>
            <person name="Zhang H."/>
            <person name="Dai N."/>
            <person name="Sheng W."/>
            <person name="Hou X."/>
            <person name="Wei L."/>
        </authorList>
    </citation>
    <scope>NUCLEOTIDE SEQUENCE</scope>
    <source>
        <strain evidence="1">KEN1</strain>
        <tissue evidence="1">Leaf</tissue>
    </source>
</reference>
<sequence length="103" mass="11326">MLQHGLGVKVDDNRLDELHDANCSHPIDEPYVGQEFESEAAAHAFITLMQQGLVLSSVSASFLGQGVMDAIGRALVCTKRFRMPTSVRRLYGKELRQGLVAEP</sequence>
<dbReference type="AlphaFoldDB" id="A0AAW2TRC6"/>
<reference evidence="1" key="2">
    <citation type="journal article" date="2024" name="Plant">
        <title>Genomic evolution and insights into agronomic trait innovations of Sesamum species.</title>
        <authorList>
            <person name="Miao H."/>
            <person name="Wang L."/>
            <person name="Qu L."/>
            <person name="Liu H."/>
            <person name="Sun Y."/>
            <person name="Le M."/>
            <person name="Wang Q."/>
            <person name="Wei S."/>
            <person name="Zheng Y."/>
            <person name="Lin W."/>
            <person name="Duan Y."/>
            <person name="Cao H."/>
            <person name="Xiong S."/>
            <person name="Wang X."/>
            <person name="Wei L."/>
            <person name="Li C."/>
            <person name="Ma Q."/>
            <person name="Ju M."/>
            <person name="Zhao R."/>
            <person name="Li G."/>
            <person name="Mu C."/>
            <person name="Tian Q."/>
            <person name="Mei H."/>
            <person name="Zhang T."/>
            <person name="Gao T."/>
            <person name="Zhang H."/>
        </authorList>
    </citation>
    <scope>NUCLEOTIDE SEQUENCE</scope>
    <source>
        <strain evidence="1">KEN1</strain>
    </source>
</reference>
<dbReference type="EMBL" id="JACGWN010000014">
    <property type="protein sequence ID" value="KAL0406818.1"/>
    <property type="molecule type" value="Genomic_DNA"/>
</dbReference>